<dbReference type="AlphaFoldDB" id="A0A9N9LIM6"/>
<dbReference type="OrthoDB" id="2548233at2759"/>
<dbReference type="EMBL" id="CAJVRM010000067">
    <property type="protein sequence ID" value="CAG8973237.1"/>
    <property type="molecule type" value="Genomic_DNA"/>
</dbReference>
<protein>
    <submittedName>
        <fullName evidence="1">Uncharacterized protein</fullName>
    </submittedName>
</protein>
<dbReference type="Gene3D" id="3.30.559.30">
    <property type="entry name" value="Nonribosomal peptide synthetase, condensation domain"/>
    <property type="match status" value="1"/>
</dbReference>
<sequence>MEEIGWAMRGKNVVKEEDERGKGEKMERFAVPLFLSDGITENYIARSYPNSGTAISSENERYKTSQIEAGRQDILVVRDVHFGANAGDEVILRIATFRSQLRISVEWKEDLFDGVMVMKFLEEIKCVLLSLL</sequence>
<proteinExistence type="predicted"/>
<reference evidence="1" key="1">
    <citation type="submission" date="2021-07" db="EMBL/GenBank/DDBJ databases">
        <authorList>
            <person name="Durling M."/>
        </authorList>
    </citation>
    <scope>NUCLEOTIDE SEQUENCE</scope>
</reference>
<organism evidence="1 2">
    <name type="scientific">Hymenoscyphus albidus</name>
    <dbReference type="NCBI Taxonomy" id="595503"/>
    <lineage>
        <taxon>Eukaryota</taxon>
        <taxon>Fungi</taxon>
        <taxon>Dikarya</taxon>
        <taxon>Ascomycota</taxon>
        <taxon>Pezizomycotina</taxon>
        <taxon>Leotiomycetes</taxon>
        <taxon>Helotiales</taxon>
        <taxon>Helotiaceae</taxon>
        <taxon>Hymenoscyphus</taxon>
    </lineage>
</organism>
<dbReference type="Proteomes" id="UP000701801">
    <property type="component" value="Unassembled WGS sequence"/>
</dbReference>
<evidence type="ECO:0000313" key="1">
    <source>
        <dbReference type="EMBL" id="CAG8973237.1"/>
    </source>
</evidence>
<comment type="caution">
    <text evidence="1">The sequence shown here is derived from an EMBL/GenBank/DDBJ whole genome shotgun (WGS) entry which is preliminary data.</text>
</comment>
<keyword evidence="2" id="KW-1185">Reference proteome</keyword>
<gene>
    <name evidence="1" type="ORF">HYALB_00011327</name>
</gene>
<name>A0A9N9LIM6_9HELO</name>
<accession>A0A9N9LIM6</accession>
<evidence type="ECO:0000313" key="2">
    <source>
        <dbReference type="Proteomes" id="UP000701801"/>
    </source>
</evidence>